<dbReference type="Pfam" id="PF00201">
    <property type="entry name" value="UDPGT"/>
    <property type="match status" value="1"/>
</dbReference>
<evidence type="ECO:0000256" key="3">
    <source>
        <dbReference type="ARBA" id="ARBA00022679"/>
    </source>
</evidence>
<comment type="similarity">
    <text evidence="1">Belongs to the UDP-glycosyltransferase family.</text>
</comment>
<dbReference type="CDD" id="cd03784">
    <property type="entry name" value="GT1_Gtf-like"/>
    <property type="match status" value="1"/>
</dbReference>
<dbReference type="EMBL" id="PSQE01000002">
    <property type="protein sequence ID" value="RHN73106.1"/>
    <property type="molecule type" value="Genomic_DNA"/>
</dbReference>
<dbReference type="Proteomes" id="UP000265566">
    <property type="component" value="Chromosome 2"/>
</dbReference>
<dbReference type="PROSITE" id="PS00375">
    <property type="entry name" value="UDPGT"/>
    <property type="match status" value="1"/>
</dbReference>
<accession>A0A396J4U4</accession>
<dbReference type="PANTHER" id="PTHR48047">
    <property type="entry name" value="GLYCOSYLTRANSFERASE"/>
    <property type="match status" value="1"/>
</dbReference>
<dbReference type="GO" id="GO:0035251">
    <property type="term" value="F:UDP-glucosyltransferase activity"/>
    <property type="evidence" value="ECO:0007669"/>
    <property type="project" value="UniProtKB-ARBA"/>
</dbReference>
<evidence type="ECO:0000256" key="1">
    <source>
        <dbReference type="ARBA" id="ARBA00009995"/>
    </source>
</evidence>
<organism evidence="4">
    <name type="scientific">Medicago truncatula</name>
    <name type="common">Barrel medic</name>
    <name type="synonym">Medicago tribuloides</name>
    <dbReference type="NCBI Taxonomy" id="3880"/>
    <lineage>
        <taxon>Eukaryota</taxon>
        <taxon>Viridiplantae</taxon>
        <taxon>Streptophyta</taxon>
        <taxon>Embryophyta</taxon>
        <taxon>Tracheophyta</taxon>
        <taxon>Spermatophyta</taxon>
        <taxon>Magnoliopsida</taxon>
        <taxon>eudicotyledons</taxon>
        <taxon>Gunneridae</taxon>
        <taxon>Pentapetalae</taxon>
        <taxon>rosids</taxon>
        <taxon>fabids</taxon>
        <taxon>Fabales</taxon>
        <taxon>Fabaceae</taxon>
        <taxon>Papilionoideae</taxon>
        <taxon>50 kb inversion clade</taxon>
        <taxon>NPAAA clade</taxon>
        <taxon>Hologalegina</taxon>
        <taxon>IRL clade</taxon>
        <taxon>Trifolieae</taxon>
        <taxon>Medicago</taxon>
    </lineage>
</organism>
<dbReference type="Gene3D" id="3.40.50.2000">
    <property type="entry name" value="Glycogen Phosphorylase B"/>
    <property type="match status" value="2"/>
</dbReference>
<keyword evidence="2" id="KW-0328">Glycosyltransferase</keyword>
<dbReference type="PANTHER" id="PTHR48047:SF45">
    <property type="entry name" value="SCOPOLETIN GLUCOSYLTRANSFERASE-LIKE"/>
    <property type="match status" value="1"/>
</dbReference>
<proteinExistence type="inferred from homology"/>
<evidence type="ECO:0000313" key="4">
    <source>
        <dbReference type="EMBL" id="RHN73106.1"/>
    </source>
</evidence>
<dbReference type="InterPro" id="IPR002213">
    <property type="entry name" value="UDP_glucos_trans"/>
</dbReference>
<dbReference type="Gramene" id="rna8886">
    <property type="protein sequence ID" value="RHN73106.1"/>
    <property type="gene ID" value="gene8886"/>
</dbReference>
<comment type="caution">
    <text evidence="4">The sequence shown here is derived from an EMBL/GenBank/DDBJ whole genome shotgun (WGS) entry which is preliminary data.</text>
</comment>
<dbReference type="SUPFAM" id="SSF53756">
    <property type="entry name" value="UDP-Glycosyltransferase/glycogen phosphorylase"/>
    <property type="match status" value="1"/>
</dbReference>
<dbReference type="FunFam" id="3.40.50.2000:FF:000047">
    <property type="entry name" value="Glycosyltransferase"/>
    <property type="match status" value="1"/>
</dbReference>
<gene>
    <name evidence="4" type="ORF">MtrunA17_Chr2g0294921</name>
</gene>
<protein>
    <submittedName>
        <fullName evidence="4">Putative UDP-glucuronosyl/UDP-glucosyltransferase</fullName>
    </submittedName>
</protein>
<reference evidence="4" key="1">
    <citation type="journal article" date="2018" name="Nat. Plants">
        <title>Whole-genome landscape of Medicago truncatula symbiotic genes.</title>
        <authorList>
            <person name="Pecrix Y."/>
            <person name="Gamas P."/>
            <person name="Carrere S."/>
        </authorList>
    </citation>
    <scope>NUCLEOTIDE SEQUENCE</scope>
    <source>
        <tissue evidence="4">Leaves</tissue>
    </source>
</reference>
<evidence type="ECO:0000256" key="2">
    <source>
        <dbReference type="ARBA" id="ARBA00022676"/>
    </source>
</evidence>
<sequence length="640" mass="72374">MNFRIVFLNCFDSIFGCLCQHFCQSDIAVVYSRMKWKNPVKLVPPLICFIRYTYQVWFECISFMSGFQSSTICAPTLLYFFRWISCRVDDPLVSSLRRLSVVGQDMSVEFASLIADRTAGVWFSGRIMNLQKLIITLLDNFCFIINLSTMEGVEVERPLKIHFIPYLASGHMIPLCDIATMFASRGQQVTIITTPSNAQSLTKSLSSAASFFLRFHTVDFPSQQVDLPEGIESMSSTTDSMTSWKIHRGAMLLHGSIEDFMEKDPPDCIISDSAYPWANDLAHKLQIPNLTFNGLSLFTVSLVESLQANNLLHSDTNSDLDSSSFVVPNFPHRITLCGKPPKVISKFLKMMLGTVLKSKALIINNFTELDGEECIQHYEKTTGHKVWHLGPTSLIRKTIQEKAERGKEGDVNMHECMSWLDSEKVNSVLYICFGSINYFSDKQLYEMACAIEASSHPFIWVVPEKKGKEDESEEEKEKWLPKGFEERNIRRMGLIIKGWAPQVKILSHPAVGGFMTHCGGNSIVESVSAGVPMITWPVHGDQFYNEKLVTQFRGIGVEVGATEWCKNGVAEREKLVSRDNIEKAVRRLMENGDEAKNMRLLAQEFGEKATQAIQEGGSSYNNLLALIEELKRLRDPKRHD</sequence>
<dbReference type="InterPro" id="IPR035595">
    <property type="entry name" value="UDP_glycos_trans_CS"/>
</dbReference>
<name>A0A396J4U4_MEDTR</name>
<keyword evidence="3 4" id="KW-0808">Transferase</keyword>
<dbReference type="AlphaFoldDB" id="A0A396J4U4"/>